<dbReference type="AlphaFoldDB" id="A0AAN6WLB0"/>
<gene>
    <name evidence="2" type="ORF">QBC35DRAFT_479068</name>
</gene>
<feature type="region of interest" description="Disordered" evidence="1">
    <location>
        <begin position="53"/>
        <end position="76"/>
    </location>
</feature>
<reference evidence="2" key="2">
    <citation type="submission" date="2023-05" db="EMBL/GenBank/DDBJ databases">
        <authorList>
            <consortium name="Lawrence Berkeley National Laboratory"/>
            <person name="Steindorff A."/>
            <person name="Hensen N."/>
            <person name="Bonometti L."/>
            <person name="Westerberg I."/>
            <person name="Brannstrom I.O."/>
            <person name="Guillou S."/>
            <person name="Cros-Aarteil S."/>
            <person name="Calhoun S."/>
            <person name="Haridas S."/>
            <person name="Kuo A."/>
            <person name="Mondo S."/>
            <person name="Pangilinan J."/>
            <person name="Riley R."/>
            <person name="Labutti K."/>
            <person name="Andreopoulos B."/>
            <person name="Lipzen A."/>
            <person name="Chen C."/>
            <person name="Yanf M."/>
            <person name="Daum C."/>
            <person name="Ng V."/>
            <person name="Clum A."/>
            <person name="Ohm R."/>
            <person name="Martin F."/>
            <person name="Silar P."/>
            <person name="Natvig D."/>
            <person name="Lalanne C."/>
            <person name="Gautier V."/>
            <person name="Ament-Velasquez S.L."/>
            <person name="Kruys A."/>
            <person name="Hutchinson M.I."/>
            <person name="Powell A.J."/>
            <person name="Barry K."/>
            <person name="Miller A.N."/>
            <person name="Grigoriev I.V."/>
            <person name="Debuchy R."/>
            <person name="Gladieux P."/>
            <person name="Thoren M.H."/>
            <person name="Johannesson H."/>
        </authorList>
    </citation>
    <scope>NUCLEOTIDE SEQUENCE</scope>
    <source>
        <strain evidence="2">PSN309</strain>
    </source>
</reference>
<proteinExistence type="predicted"/>
<protein>
    <recommendedName>
        <fullName evidence="4">F-box domain-containing protein</fullName>
    </recommendedName>
</protein>
<name>A0AAN6WLB0_9PEZI</name>
<comment type="caution">
    <text evidence="2">The sequence shown here is derived from an EMBL/GenBank/DDBJ whole genome shotgun (WGS) entry which is preliminary data.</text>
</comment>
<feature type="non-terminal residue" evidence="2">
    <location>
        <position position="1"/>
    </location>
</feature>
<evidence type="ECO:0000313" key="3">
    <source>
        <dbReference type="Proteomes" id="UP001302126"/>
    </source>
</evidence>
<evidence type="ECO:0000313" key="2">
    <source>
        <dbReference type="EMBL" id="KAK4182442.1"/>
    </source>
</evidence>
<feature type="compositionally biased region" description="Polar residues" evidence="1">
    <location>
        <begin position="57"/>
        <end position="67"/>
    </location>
</feature>
<dbReference type="Proteomes" id="UP001302126">
    <property type="component" value="Unassembled WGS sequence"/>
</dbReference>
<evidence type="ECO:0000256" key="1">
    <source>
        <dbReference type="SAM" id="MobiDB-lite"/>
    </source>
</evidence>
<sequence>HKSQLLSVPSELILMIIKILEDDGSFNDIKSLRLSCRALASAGREFLLHHIIPKPSGSLSPQTPPDNSSDELPRDPYHNTDAYWEAEVFEQALPSLRNVRTNQFSLMSYETTAASRLDAVLHGIGAAERSSVKSEISDIWAFSPATNPQRGSRVPLLPEFLELFPSLADLTIGVARCDAKPTVCSSVKANRRRVYMNMIMFDVRTSNVDTMDADQADFEENSDDEELGRDPIPNLKRFFTYTNGRWTYGTFYCAGKGSWTA</sequence>
<dbReference type="EMBL" id="MU864660">
    <property type="protein sequence ID" value="KAK4182442.1"/>
    <property type="molecule type" value="Genomic_DNA"/>
</dbReference>
<keyword evidence="3" id="KW-1185">Reference proteome</keyword>
<organism evidence="2 3">
    <name type="scientific">Podospora australis</name>
    <dbReference type="NCBI Taxonomy" id="1536484"/>
    <lineage>
        <taxon>Eukaryota</taxon>
        <taxon>Fungi</taxon>
        <taxon>Dikarya</taxon>
        <taxon>Ascomycota</taxon>
        <taxon>Pezizomycotina</taxon>
        <taxon>Sordariomycetes</taxon>
        <taxon>Sordariomycetidae</taxon>
        <taxon>Sordariales</taxon>
        <taxon>Podosporaceae</taxon>
        <taxon>Podospora</taxon>
    </lineage>
</organism>
<accession>A0AAN6WLB0</accession>
<evidence type="ECO:0008006" key="4">
    <source>
        <dbReference type="Google" id="ProtNLM"/>
    </source>
</evidence>
<reference evidence="2" key="1">
    <citation type="journal article" date="2023" name="Mol. Phylogenet. Evol.">
        <title>Genome-scale phylogeny and comparative genomics of the fungal order Sordariales.</title>
        <authorList>
            <person name="Hensen N."/>
            <person name="Bonometti L."/>
            <person name="Westerberg I."/>
            <person name="Brannstrom I.O."/>
            <person name="Guillou S."/>
            <person name="Cros-Aarteil S."/>
            <person name="Calhoun S."/>
            <person name="Haridas S."/>
            <person name="Kuo A."/>
            <person name="Mondo S."/>
            <person name="Pangilinan J."/>
            <person name="Riley R."/>
            <person name="LaButti K."/>
            <person name="Andreopoulos B."/>
            <person name="Lipzen A."/>
            <person name="Chen C."/>
            <person name="Yan M."/>
            <person name="Daum C."/>
            <person name="Ng V."/>
            <person name="Clum A."/>
            <person name="Steindorff A."/>
            <person name="Ohm R.A."/>
            <person name="Martin F."/>
            <person name="Silar P."/>
            <person name="Natvig D.O."/>
            <person name="Lalanne C."/>
            <person name="Gautier V."/>
            <person name="Ament-Velasquez S.L."/>
            <person name="Kruys A."/>
            <person name="Hutchinson M.I."/>
            <person name="Powell A.J."/>
            <person name="Barry K."/>
            <person name="Miller A.N."/>
            <person name="Grigoriev I.V."/>
            <person name="Debuchy R."/>
            <person name="Gladieux P."/>
            <person name="Hiltunen Thoren M."/>
            <person name="Johannesson H."/>
        </authorList>
    </citation>
    <scope>NUCLEOTIDE SEQUENCE</scope>
    <source>
        <strain evidence="2">PSN309</strain>
    </source>
</reference>